<name>A0A813YMP3_9BILA</name>
<dbReference type="InterPro" id="IPR019169">
    <property type="entry name" value="Transmembrane_26"/>
</dbReference>
<comment type="caution">
    <text evidence="2">The sequence shown here is derived from an EMBL/GenBank/DDBJ whole genome shotgun (WGS) entry which is preliminary data.</text>
</comment>
<dbReference type="EMBL" id="CAJOBA010087792">
    <property type="protein sequence ID" value="CAF4471030.1"/>
    <property type="molecule type" value="Genomic_DNA"/>
</dbReference>
<keyword evidence="1" id="KW-0472">Membrane</keyword>
<dbReference type="EMBL" id="CAJNOQ010001323">
    <property type="protein sequence ID" value="CAF0886551.1"/>
    <property type="molecule type" value="Genomic_DNA"/>
</dbReference>
<dbReference type="Pfam" id="PF09772">
    <property type="entry name" value="Tmem26"/>
    <property type="match status" value="1"/>
</dbReference>
<dbReference type="OrthoDB" id="10042902at2759"/>
<accession>A0A813YMP3</accession>
<keyword evidence="1" id="KW-0812">Transmembrane</keyword>
<feature type="transmembrane region" description="Helical" evidence="1">
    <location>
        <begin position="98"/>
        <end position="117"/>
    </location>
</feature>
<keyword evidence="1" id="KW-1133">Transmembrane helix</keyword>
<dbReference type="Proteomes" id="UP000682733">
    <property type="component" value="Unassembled WGS sequence"/>
</dbReference>
<feature type="transmembrane region" description="Helical" evidence="1">
    <location>
        <begin position="72"/>
        <end position="92"/>
    </location>
</feature>
<reference evidence="2" key="1">
    <citation type="submission" date="2021-02" db="EMBL/GenBank/DDBJ databases">
        <authorList>
            <person name="Nowell W R."/>
        </authorList>
    </citation>
    <scope>NUCLEOTIDE SEQUENCE</scope>
</reference>
<gene>
    <name evidence="2" type="ORF">GPM918_LOCUS7892</name>
    <name evidence="3" type="ORF">OVA965_LOCUS44107</name>
    <name evidence="4" type="ORF">SRO942_LOCUS7892</name>
    <name evidence="5" type="ORF">TMI583_LOCUS46699</name>
</gene>
<dbReference type="PANTHER" id="PTHR22168">
    <property type="entry name" value="TMEM26 PROTEIN"/>
    <property type="match status" value="1"/>
</dbReference>
<organism evidence="2 6">
    <name type="scientific">Didymodactylos carnosus</name>
    <dbReference type="NCBI Taxonomy" id="1234261"/>
    <lineage>
        <taxon>Eukaryota</taxon>
        <taxon>Metazoa</taxon>
        <taxon>Spiralia</taxon>
        <taxon>Gnathifera</taxon>
        <taxon>Rotifera</taxon>
        <taxon>Eurotatoria</taxon>
        <taxon>Bdelloidea</taxon>
        <taxon>Philodinida</taxon>
        <taxon>Philodinidae</taxon>
        <taxon>Didymodactylos</taxon>
    </lineage>
</organism>
<evidence type="ECO:0000256" key="1">
    <source>
        <dbReference type="SAM" id="Phobius"/>
    </source>
</evidence>
<dbReference type="AlphaFoldDB" id="A0A813YMP3"/>
<evidence type="ECO:0000313" key="4">
    <source>
        <dbReference type="EMBL" id="CAF3671685.1"/>
    </source>
</evidence>
<feature type="non-terminal residue" evidence="2">
    <location>
        <position position="1"/>
    </location>
</feature>
<dbReference type="Proteomes" id="UP000663829">
    <property type="component" value="Unassembled WGS sequence"/>
</dbReference>
<evidence type="ECO:0000313" key="6">
    <source>
        <dbReference type="Proteomes" id="UP000663829"/>
    </source>
</evidence>
<dbReference type="Proteomes" id="UP000681722">
    <property type="component" value="Unassembled WGS sequence"/>
</dbReference>
<dbReference type="Proteomes" id="UP000677228">
    <property type="component" value="Unassembled WGS sequence"/>
</dbReference>
<proteinExistence type="predicted"/>
<feature type="transmembrane region" description="Helical" evidence="1">
    <location>
        <begin position="6"/>
        <end position="28"/>
    </location>
</feature>
<evidence type="ECO:0000313" key="5">
    <source>
        <dbReference type="EMBL" id="CAF4471030.1"/>
    </source>
</evidence>
<dbReference type="EMBL" id="CAJOBC010001323">
    <property type="protein sequence ID" value="CAF3671685.1"/>
    <property type="molecule type" value="Genomic_DNA"/>
</dbReference>
<protein>
    <submittedName>
        <fullName evidence="2">Uncharacterized protein</fullName>
    </submittedName>
</protein>
<keyword evidence="6" id="KW-1185">Reference proteome</keyword>
<evidence type="ECO:0000313" key="2">
    <source>
        <dbReference type="EMBL" id="CAF0886551.1"/>
    </source>
</evidence>
<sequence length="152" mass="17400">VRANFTLSILVLVLWTLSLLQFCIALTASRGRKSRLSSSAAMLHPRPSAVCCSPSDFWGMLMSLLLQDMPFFCFRAILIFHYHILSYSSVFFTCKNGLIIILQCYRITVIICSTMNYNRQKIRSHKKQYHFDEPLVTPSIVVNMAEENVSLV</sequence>
<dbReference type="PANTHER" id="PTHR22168:SF8">
    <property type="entry name" value="TRANSMEMBRANE PROTEIN 26"/>
    <property type="match status" value="1"/>
</dbReference>
<evidence type="ECO:0000313" key="3">
    <source>
        <dbReference type="EMBL" id="CAF1637800.1"/>
    </source>
</evidence>
<dbReference type="EMBL" id="CAJNOK010061285">
    <property type="protein sequence ID" value="CAF1637800.1"/>
    <property type="molecule type" value="Genomic_DNA"/>
</dbReference>